<protein>
    <submittedName>
        <fullName evidence="3">Uncharacterized protein</fullName>
    </submittedName>
</protein>
<dbReference type="AlphaFoldDB" id="A0AAV0TKC7"/>
<dbReference type="Proteomes" id="UP001157938">
    <property type="component" value="Unassembled WGS sequence"/>
</dbReference>
<evidence type="ECO:0000313" key="2">
    <source>
        <dbReference type="EMBL" id="CAH0486216.1"/>
    </source>
</evidence>
<dbReference type="EMBL" id="CANTFK010000663">
    <property type="protein sequence ID" value="CAI5721856.1"/>
    <property type="molecule type" value="Genomic_DNA"/>
</dbReference>
<proteinExistence type="predicted"/>
<evidence type="ECO:0000313" key="3">
    <source>
        <dbReference type="EMBL" id="CAI5721856.1"/>
    </source>
</evidence>
<reference evidence="3" key="2">
    <citation type="submission" date="2022-12" db="EMBL/GenBank/DDBJ databases">
        <authorList>
            <person name="Webb A."/>
        </authorList>
    </citation>
    <scope>NUCLEOTIDE SEQUENCE</scope>
    <source>
        <strain evidence="3">Pf2</strain>
    </source>
</reference>
<feature type="compositionally biased region" description="Polar residues" evidence="1">
    <location>
        <begin position="90"/>
        <end position="106"/>
    </location>
</feature>
<accession>A0AAV0TKC7</accession>
<gene>
    <name evidence="2" type="ORF">PFR001_LOCUS1864</name>
    <name evidence="3" type="ORF">PFR002_LOCUS4311</name>
</gene>
<reference evidence="2 4" key="1">
    <citation type="submission" date="2021-11" db="EMBL/GenBank/DDBJ databases">
        <authorList>
            <person name="Islam A."/>
            <person name="Islam S."/>
            <person name="Flora M.S."/>
            <person name="Rahman M."/>
            <person name="Ziaur R.M."/>
            <person name="Epstein J.H."/>
            <person name="Hassan M."/>
            <person name="Klassen M."/>
            <person name="Woodard K."/>
            <person name="Webb A."/>
            <person name="Webby R.J."/>
            <person name="El Zowalaty M.E."/>
        </authorList>
    </citation>
    <scope>NUCLEOTIDE SEQUENCE [LARGE SCALE GENOMIC DNA]</scope>
    <source>
        <strain evidence="2">Pf1</strain>
    </source>
</reference>
<evidence type="ECO:0000313" key="5">
    <source>
        <dbReference type="Proteomes" id="UP001159659"/>
    </source>
</evidence>
<name>A0AAV0TKC7_9STRA</name>
<organism evidence="3 5">
    <name type="scientific">Peronospora farinosa</name>
    <dbReference type="NCBI Taxonomy" id="134698"/>
    <lineage>
        <taxon>Eukaryota</taxon>
        <taxon>Sar</taxon>
        <taxon>Stramenopiles</taxon>
        <taxon>Oomycota</taxon>
        <taxon>Peronosporomycetes</taxon>
        <taxon>Peronosporales</taxon>
        <taxon>Peronosporaceae</taxon>
        <taxon>Peronospora</taxon>
    </lineage>
</organism>
<evidence type="ECO:0000313" key="4">
    <source>
        <dbReference type="Proteomes" id="UP001157938"/>
    </source>
</evidence>
<sequence>MASRIADADSRATGEGYIETSAEQLSLLRVHLRPAGEAFPTLPIGPGSAPTRQPRLRLPGKSNVLADALSRRPDFEARHQESVSRAKPQAESSTLASMKANHVTSS</sequence>
<feature type="compositionally biased region" description="Basic and acidic residues" evidence="1">
    <location>
        <begin position="75"/>
        <end position="84"/>
    </location>
</feature>
<dbReference type="Proteomes" id="UP001159659">
    <property type="component" value="Unassembled WGS sequence"/>
</dbReference>
<dbReference type="EMBL" id="CAKLBC010000399">
    <property type="protein sequence ID" value="CAH0486216.1"/>
    <property type="molecule type" value="Genomic_DNA"/>
</dbReference>
<comment type="caution">
    <text evidence="3">The sequence shown here is derived from an EMBL/GenBank/DDBJ whole genome shotgun (WGS) entry which is preliminary data.</text>
</comment>
<keyword evidence="4" id="KW-1185">Reference proteome</keyword>
<feature type="region of interest" description="Disordered" evidence="1">
    <location>
        <begin position="75"/>
        <end position="106"/>
    </location>
</feature>
<evidence type="ECO:0000256" key="1">
    <source>
        <dbReference type="SAM" id="MobiDB-lite"/>
    </source>
</evidence>
<feature type="region of interest" description="Disordered" evidence="1">
    <location>
        <begin position="38"/>
        <end position="57"/>
    </location>
</feature>